<gene>
    <name evidence="2" type="ORF">GH815_10400</name>
</gene>
<protein>
    <submittedName>
        <fullName evidence="2">Oxidoreductase</fullName>
    </submittedName>
</protein>
<dbReference type="RefSeq" id="WP_153748706.1">
    <property type="nucleotide sequence ID" value="NZ_BAAADI010000001.1"/>
</dbReference>
<dbReference type="Gene3D" id="3.40.50.1980">
    <property type="entry name" value="Nitrogenase molybdenum iron protein domain"/>
    <property type="match status" value="3"/>
</dbReference>
<proteinExistence type="predicted"/>
<evidence type="ECO:0000313" key="3">
    <source>
        <dbReference type="Proteomes" id="UP000466730"/>
    </source>
</evidence>
<comment type="caution">
    <text evidence="2">The sequence shown here is derived from an EMBL/GenBank/DDBJ whole genome shotgun (WGS) entry which is preliminary data.</text>
</comment>
<sequence length="456" mass="47362">MARRRNRIQPRETRLDAVGAFIGDVASLAAEYARDEPPPPRIRTFSEAEPDDLSVALELLGRFRDLGLVVHGPRGCAAVPVHGPARLAVTDLDQQDTVLGSGEALAETVRRLDATARPAAIAVLGTPVVAINNDDIQATVGDLCEELGKPVVWVQTNALTSRIAATGADAAALALVHLANPEDAAGDLGLLNLLVPAASPEVDDLVSGIEAQGWKVNLLSETGTVADLARAATAAASLVLDPDTLEPLAAALEDRRGVPQLPVALPVGHAATAALYQTLADIAGTTPVIPLTPARTGAEALAGRRIAIALAPGWALALAQLVEDLGGEVVLLSVPHIDRRHAGALAGLAARRAAAQIHVGAAQGFEHENLLRRLAPDLVLGDPAAGAHALRLGIPAAAVVPERLIGPGAVERLDDLVRDALAGSTLALRAARGRQSPYSPGWLRRSPDWHVKREVK</sequence>
<dbReference type="SUPFAM" id="SSF53807">
    <property type="entry name" value="Helical backbone' metal receptor"/>
    <property type="match status" value="1"/>
</dbReference>
<dbReference type="AlphaFoldDB" id="A0A844BKD1"/>
<accession>A0A844BKD1</accession>
<keyword evidence="3" id="KW-1185">Reference proteome</keyword>
<organism evidence="2 3">
    <name type="scientific">Rhodovulum strictum</name>
    <dbReference type="NCBI Taxonomy" id="58314"/>
    <lineage>
        <taxon>Bacteria</taxon>
        <taxon>Pseudomonadati</taxon>
        <taxon>Pseudomonadota</taxon>
        <taxon>Alphaproteobacteria</taxon>
        <taxon>Rhodobacterales</taxon>
        <taxon>Paracoccaceae</taxon>
        <taxon>Rhodovulum</taxon>
    </lineage>
</organism>
<evidence type="ECO:0000259" key="1">
    <source>
        <dbReference type="Pfam" id="PF00148"/>
    </source>
</evidence>
<dbReference type="PANTHER" id="PTHR42956">
    <property type="entry name" value="NITROGENASE IRON-MOLYBDENUM COFACTOR BIOSYNTHESIS PROTEIN NIFE"/>
    <property type="match status" value="1"/>
</dbReference>
<dbReference type="PANTHER" id="PTHR42956:SF1">
    <property type="entry name" value="NITROGENASE IRON-MOLYBDENUM COFACTOR BIOSYNTHESIS PROTEIN NIFE"/>
    <property type="match status" value="1"/>
</dbReference>
<evidence type="ECO:0000313" key="2">
    <source>
        <dbReference type="EMBL" id="MRH21403.1"/>
    </source>
</evidence>
<reference evidence="2 3" key="1">
    <citation type="submission" date="2019-11" db="EMBL/GenBank/DDBJ databases">
        <title>Draft Whole-Genome sequence of the marine photosynthetic bacterium Rhodovulum strictum DSM 11289.</title>
        <authorList>
            <person name="Kyndt J.A."/>
            <person name="Meyer T.E."/>
        </authorList>
    </citation>
    <scope>NUCLEOTIDE SEQUENCE [LARGE SCALE GENOMIC DNA]</scope>
    <source>
        <strain evidence="2 3">DSM 11289</strain>
    </source>
</reference>
<dbReference type="Pfam" id="PF00148">
    <property type="entry name" value="Oxidored_nitro"/>
    <property type="match status" value="1"/>
</dbReference>
<dbReference type="InterPro" id="IPR000510">
    <property type="entry name" value="Nase/OxRdtase_comp1"/>
</dbReference>
<name>A0A844BKD1_9RHOB</name>
<dbReference type="OrthoDB" id="9767044at2"/>
<dbReference type="InterPro" id="IPR049939">
    <property type="entry name" value="NifE-like"/>
</dbReference>
<dbReference type="EMBL" id="WJPO01000014">
    <property type="protein sequence ID" value="MRH21403.1"/>
    <property type="molecule type" value="Genomic_DNA"/>
</dbReference>
<feature type="domain" description="Nitrogenase/oxidoreductase component 1" evidence="1">
    <location>
        <begin position="60"/>
        <end position="397"/>
    </location>
</feature>
<dbReference type="Proteomes" id="UP000466730">
    <property type="component" value="Unassembled WGS sequence"/>
</dbReference>
<dbReference type="GO" id="GO:0016491">
    <property type="term" value="F:oxidoreductase activity"/>
    <property type="evidence" value="ECO:0007669"/>
    <property type="project" value="InterPro"/>
</dbReference>